<proteinExistence type="predicted"/>
<protein>
    <recommendedName>
        <fullName evidence="8">Transmembrane protein 184C</fullName>
    </recommendedName>
</protein>
<sequence>MAKCKEHPLDVDIDEKDLSIGITTHGLLILIAALSCLVACLVSAYLICKHAQNFTKPSQQRQWVLVHHKSLCRYELTTPFRVIRILFMVPVYSIACVCSIIFYRQHIYIAATYEFYESLVIAAFFLLLCQILHVNLAILQTDLAELQPKPWIPPIRLVAYCFGNRTGKALNGQIWFNTICVGVLQFCVVKFLGALVKCITEAAGVYCKELNSASHAKIWVMVVEIISMVSAMMCLLQFYKEIRHRIAEHQPMLKFLAIKLVIMVFYIQSFIFSFTTKPGGPVKPTAHISYPSWAVGIPNTLLCIEMVFASVLHLYAFPYRPYQNNQTCSNEDSEALERTDQSEGVYQGLSTADSHYDSIWSGGTKRSAKPRTSARGAVLQALGFKEILQGIGKAAKWFFVLRRRQR</sequence>
<feature type="transmembrane region" description="Helical" evidence="5">
    <location>
        <begin position="256"/>
        <end position="275"/>
    </location>
</feature>
<dbReference type="GO" id="GO:0016020">
    <property type="term" value="C:membrane"/>
    <property type="evidence" value="ECO:0007669"/>
    <property type="project" value="UniProtKB-SubCell"/>
</dbReference>
<keyword evidence="4 5" id="KW-0472">Membrane</keyword>
<evidence type="ECO:0000256" key="3">
    <source>
        <dbReference type="ARBA" id="ARBA00022989"/>
    </source>
</evidence>
<organism evidence="6 7">
    <name type="scientific">Fusarium oxysporum f. sp. cubense</name>
    <dbReference type="NCBI Taxonomy" id="61366"/>
    <lineage>
        <taxon>Eukaryota</taxon>
        <taxon>Fungi</taxon>
        <taxon>Dikarya</taxon>
        <taxon>Ascomycota</taxon>
        <taxon>Pezizomycotina</taxon>
        <taxon>Sordariomycetes</taxon>
        <taxon>Hypocreomycetidae</taxon>
        <taxon>Hypocreales</taxon>
        <taxon>Nectriaceae</taxon>
        <taxon>Fusarium</taxon>
        <taxon>Fusarium oxysporum species complex</taxon>
    </lineage>
</organism>
<dbReference type="InterPro" id="IPR005178">
    <property type="entry name" value="Ostalpha/TMEM184C"/>
</dbReference>
<evidence type="ECO:0000313" key="7">
    <source>
        <dbReference type="Proteomes" id="UP000321331"/>
    </source>
</evidence>
<comment type="caution">
    <text evidence="6">The sequence shown here is derived from an EMBL/GenBank/DDBJ whole genome shotgun (WGS) entry which is preliminary data.</text>
</comment>
<evidence type="ECO:0000256" key="1">
    <source>
        <dbReference type="ARBA" id="ARBA00004141"/>
    </source>
</evidence>
<name>A0A5C6SPG1_FUSOC</name>
<keyword evidence="3 5" id="KW-1133">Transmembrane helix</keyword>
<accession>A0A5C6SPG1</accession>
<dbReference type="Proteomes" id="UP000321331">
    <property type="component" value="Unassembled WGS sequence"/>
</dbReference>
<reference evidence="6 7" key="1">
    <citation type="submission" date="2019-07" db="EMBL/GenBank/DDBJ databases">
        <title>The First High-Quality Draft Genome Sequence of the Causal Agent of the Current Panama Disease Epidemic.</title>
        <authorList>
            <person name="Warmington R.J."/>
            <person name="Kay W."/>
            <person name="Jeffries A."/>
            <person name="Bebber D."/>
            <person name="Moore K."/>
            <person name="Studholme D.J."/>
        </authorList>
    </citation>
    <scope>NUCLEOTIDE SEQUENCE [LARGE SCALE GENOMIC DNA]</scope>
    <source>
        <strain evidence="6 7">TR4</strain>
    </source>
</reference>
<evidence type="ECO:0000256" key="4">
    <source>
        <dbReference type="ARBA" id="ARBA00023136"/>
    </source>
</evidence>
<dbReference type="Pfam" id="PF03619">
    <property type="entry name" value="Solute_trans_a"/>
    <property type="match status" value="1"/>
</dbReference>
<evidence type="ECO:0000256" key="2">
    <source>
        <dbReference type="ARBA" id="ARBA00022692"/>
    </source>
</evidence>
<comment type="subcellular location">
    <subcellularLocation>
        <location evidence="1">Membrane</location>
        <topology evidence="1">Multi-pass membrane protein</topology>
    </subcellularLocation>
</comment>
<gene>
    <name evidence="6" type="ORF">FocTR4_00013569</name>
</gene>
<dbReference type="AlphaFoldDB" id="A0A5C6SPG1"/>
<feature type="transmembrane region" description="Helical" evidence="5">
    <location>
        <begin position="82"/>
        <end position="103"/>
    </location>
</feature>
<feature type="transmembrane region" description="Helical" evidence="5">
    <location>
        <begin position="174"/>
        <end position="196"/>
    </location>
</feature>
<feature type="transmembrane region" description="Helical" evidence="5">
    <location>
        <begin position="216"/>
        <end position="236"/>
    </location>
</feature>
<dbReference type="SMART" id="SM01417">
    <property type="entry name" value="Solute_trans_a"/>
    <property type="match status" value="1"/>
</dbReference>
<evidence type="ECO:0000256" key="5">
    <source>
        <dbReference type="SAM" id="Phobius"/>
    </source>
</evidence>
<evidence type="ECO:0008006" key="8">
    <source>
        <dbReference type="Google" id="ProtNLM"/>
    </source>
</evidence>
<dbReference type="EMBL" id="VMNF01000011">
    <property type="protein sequence ID" value="TXC00244.1"/>
    <property type="molecule type" value="Genomic_DNA"/>
</dbReference>
<keyword evidence="2 5" id="KW-0812">Transmembrane</keyword>
<feature type="transmembrane region" description="Helical" evidence="5">
    <location>
        <begin position="27"/>
        <end position="48"/>
    </location>
</feature>
<dbReference type="PANTHER" id="PTHR23423">
    <property type="entry name" value="ORGANIC SOLUTE TRANSPORTER-RELATED"/>
    <property type="match status" value="1"/>
</dbReference>
<feature type="transmembrane region" description="Helical" evidence="5">
    <location>
        <begin position="115"/>
        <end position="139"/>
    </location>
</feature>
<evidence type="ECO:0000313" key="6">
    <source>
        <dbReference type="EMBL" id="TXC00244.1"/>
    </source>
</evidence>
<feature type="transmembrane region" description="Helical" evidence="5">
    <location>
        <begin position="295"/>
        <end position="317"/>
    </location>
</feature>